<dbReference type="Gene3D" id="2.60.40.1730">
    <property type="entry name" value="tricorn interacting facor f3 domain"/>
    <property type="match status" value="1"/>
</dbReference>
<dbReference type="Proteomes" id="UP000245609">
    <property type="component" value="Unassembled WGS sequence"/>
</dbReference>
<evidence type="ECO:0000256" key="3">
    <source>
        <dbReference type="ARBA" id="ARBA00017363"/>
    </source>
</evidence>
<keyword evidence="6" id="KW-0804">Transcription</keyword>
<feature type="compositionally biased region" description="Basic residues" evidence="9">
    <location>
        <begin position="1300"/>
        <end position="1311"/>
    </location>
</feature>
<dbReference type="InterPro" id="IPR036427">
    <property type="entry name" value="Bromodomain-like_sf"/>
</dbReference>
<gene>
    <name evidence="11" type="ORF">BB560_000795</name>
</gene>
<dbReference type="GO" id="GO:0005669">
    <property type="term" value="C:transcription factor TFIID complex"/>
    <property type="evidence" value="ECO:0007669"/>
    <property type="project" value="InterPro"/>
</dbReference>
<feature type="domain" description="Bromo" evidence="10">
    <location>
        <begin position="1430"/>
        <end position="1502"/>
    </location>
</feature>
<dbReference type="GO" id="GO:0003682">
    <property type="term" value="F:chromatin binding"/>
    <property type="evidence" value="ECO:0007669"/>
    <property type="project" value="TreeGrafter"/>
</dbReference>
<dbReference type="GO" id="GO:0016251">
    <property type="term" value="F:RNA polymerase II general transcription initiation factor activity"/>
    <property type="evidence" value="ECO:0007669"/>
    <property type="project" value="TreeGrafter"/>
</dbReference>
<dbReference type="Gene3D" id="1.20.920.10">
    <property type="entry name" value="Bromodomain-like"/>
    <property type="match status" value="3"/>
</dbReference>
<name>A0A2T9ZJA5_9FUNG</name>
<dbReference type="InterPro" id="IPR018359">
    <property type="entry name" value="Bromodomain_CS"/>
</dbReference>
<dbReference type="PANTHER" id="PTHR15137">
    <property type="entry name" value="TRANSCRIPTION INITIATION FACTOR TFIID"/>
    <property type="match status" value="1"/>
</dbReference>
<keyword evidence="4" id="KW-0805">Transcription regulation</keyword>
<feature type="compositionally biased region" description="Basic and acidic residues" evidence="9">
    <location>
        <begin position="1212"/>
        <end position="1229"/>
    </location>
</feature>
<dbReference type="InterPro" id="IPR037813">
    <property type="entry name" value="TAF2"/>
</dbReference>
<comment type="similarity">
    <text evidence="2">Belongs to the TAF2 family.</text>
</comment>
<dbReference type="PROSITE" id="PS00633">
    <property type="entry name" value="BROMODOMAIN_1"/>
    <property type="match status" value="1"/>
</dbReference>
<dbReference type="PROSITE" id="PS50014">
    <property type="entry name" value="BROMODOMAIN_2"/>
    <property type="match status" value="3"/>
</dbReference>
<dbReference type="PRINTS" id="PR00503">
    <property type="entry name" value="BROMODOMAIN"/>
</dbReference>
<evidence type="ECO:0000313" key="12">
    <source>
        <dbReference type="Proteomes" id="UP000245609"/>
    </source>
</evidence>
<dbReference type="EMBL" id="MBFS01000091">
    <property type="protein sequence ID" value="PVV04696.1"/>
    <property type="molecule type" value="Genomic_DNA"/>
</dbReference>
<keyword evidence="5 8" id="KW-0103">Bromodomain</keyword>
<dbReference type="SUPFAM" id="SSF55486">
    <property type="entry name" value="Metalloproteases ('zincins'), catalytic domain"/>
    <property type="match status" value="1"/>
</dbReference>
<dbReference type="OrthoDB" id="21449at2759"/>
<evidence type="ECO:0000256" key="5">
    <source>
        <dbReference type="ARBA" id="ARBA00023117"/>
    </source>
</evidence>
<feature type="region of interest" description="Disordered" evidence="9">
    <location>
        <begin position="259"/>
        <end position="301"/>
    </location>
</feature>
<evidence type="ECO:0000256" key="9">
    <source>
        <dbReference type="SAM" id="MobiDB-lite"/>
    </source>
</evidence>
<dbReference type="Pfam" id="PF25577">
    <property type="entry name" value="TPR_TAF2_C"/>
    <property type="match status" value="1"/>
</dbReference>
<dbReference type="GO" id="GO:0006325">
    <property type="term" value="P:chromatin organization"/>
    <property type="evidence" value="ECO:0007669"/>
    <property type="project" value="UniProtKB-ARBA"/>
</dbReference>
<evidence type="ECO:0000256" key="6">
    <source>
        <dbReference type="ARBA" id="ARBA00023163"/>
    </source>
</evidence>
<dbReference type="InterPro" id="IPR027268">
    <property type="entry name" value="Peptidase_M4/M1_CTD_sf"/>
</dbReference>
<comment type="caution">
    <text evidence="11">The sequence shown here is derived from an EMBL/GenBank/DDBJ whole genome shotgun (WGS) entry which is preliminary data.</text>
</comment>
<dbReference type="SUPFAM" id="SSF63737">
    <property type="entry name" value="Leukotriene A4 hydrolase N-terminal domain"/>
    <property type="match status" value="1"/>
</dbReference>
<dbReference type="InterPro" id="IPR001487">
    <property type="entry name" value="Bromodomain"/>
</dbReference>
<protein>
    <recommendedName>
        <fullName evidence="3">Transcription initiation factor TFIID subunit 2</fullName>
    </recommendedName>
</protein>
<dbReference type="Pfam" id="PF25316">
    <property type="entry name" value="TAF2_3rd"/>
    <property type="match status" value="1"/>
</dbReference>
<dbReference type="InterPro" id="IPR057991">
    <property type="entry name" value="TPR_TAF2_C"/>
</dbReference>
<evidence type="ECO:0000256" key="1">
    <source>
        <dbReference type="ARBA" id="ARBA00004123"/>
    </source>
</evidence>
<dbReference type="GO" id="GO:0000976">
    <property type="term" value="F:transcription cis-regulatory region binding"/>
    <property type="evidence" value="ECO:0007669"/>
    <property type="project" value="TreeGrafter"/>
</dbReference>
<dbReference type="CDD" id="cd09839">
    <property type="entry name" value="M1_like_TAF2"/>
    <property type="match status" value="1"/>
</dbReference>
<evidence type="ECO:0000313" key="11">
    <source>
        <dbReference type="EMBL" id="PVV04696.1"/>
    </source>
</evidence>
<feature type="region of interest" description="Disordered" evidence="9">
    <location>
        <begin position="1278"/>
        <end position="1314"/>
    </location>
</feature>
<dbReference type="PANTHER" id="PTHR15137:SF9">
    <property type="entry name" value="TRANSCRIPTION INITIATION FACTOR TFIID SUBUNIT 2"/>
    <property type="match status" value="1"/>
</dbReference>
<evidence type="ECO:0000256" key="2">
    <source>
        <dbReference type="ARBA" id="ARBA00010937"/>
    </source>
</evidence>
<feature type="compositionally biased region" description="Polar residues" evidence="9">
    <location>
        <begin position="677"/>
        <end position="695"/>
    </location>
</feature>
<dbReference type="Pfam" id="PF00439">
    <property type="entry name" value="Bromodomain"/>
    <property type="match status" value="3"/>
</dbReference>
<dbReference type="SMART" id="SM00297">
    <property type="entry name" value="BROMO"/>
    <property type="match status" value="3"/>
</dbReference>
<reference evidence="11 12" key="1">
    <citation type="journal article" date="2018" name="MBio">
        <title>Comparative Genomics Reveals the Core Gene Toolbox for the Fungus-Insect Symbiosis.</title>
        <authorList>
            <person name="Wang Y."/>
            <person name="Stata M."/>
            <person name="Wang W."/>
            <person name="Stajich J.E."/>
            <person name="White M.M."/>
            <person name="Moncalvo J.M."/>
        </authorList>
    </citation>
    <scope>NUCLEOTIDE SEQUENCE [LARGE SCALE GENOMIC DNA]</scope>
    <source>
        <strain evidence="11 12">SC-DP-2</strain>
    </source>
</reference>
<dbReference type="InterPro" id="IPR042097">
    <property type="entry name" value="Aminopeptidase_N-like_N_sf"/>
</dbReference>
<evidence type="ECO:0000256" key="8">
    <source>
        <dbReference type="PROSITE-ProRule" id="PRU00035"/>
    </source>
</evidence>
<comment type="subcellular location">
    <subcellularLocation>
        <location evidence="1">Nucleus</location>
    </subcellularLocation>
</comment>
<feature type="domain" description="Bromo" evidence="10">
    <location>
        <begin position="1938"/>
        <end position="2010"/>
    </location>
</feature>
<feature type="region of interest" description="Disordered" evidence="9">
    <location>
        <begin position="677"/>
        <end position="702"/>
    </location>
</feature>
<evidence type="ECO:0000256" key="4">
    <source>
        <dbReference type="ARBA" id="ARBA00023015"/>
    </source>
</evidence>
<feature type="compositionally biased region" description="Basic and acidic residues" evidence="9">
    <location>
        <begin position="267"/>
        <end position="282"/>
    </location>
</feature>
<dbReference type="Gene3D" id="1.10.390.10">
    <property type="entry name" value="Neutral Protease Domain 2"/>
    <property type="match status" value="1"/>
</dbReference>
<dbReference type="SUPFAM" id="SSF47370">
    <property type="entry name" value="Bromodomain"/>
    <property type="match status" value="3"/>
</dbReference>
<feature type="region of interest" description="Disordered" evidence="9">
    <location>
        <begin position="1818"/>
        <end position="1837"/>
    </location>
</feature>
<dbReference type="InterPro" id="IPR057345">
    <property type="entry name" value="Ig-like_TAF2"/>
</dbReference>
<proteinExistence type="inferred from homology"/>
<keyword evidence="7" id="KW-0539">Nucleus</keyword>
<accession>A0A2T9ZJA5</accession>
<evidence type="ECO:0000259" key="10">
    <source>
        <dbReference type="PROSITE" id="PS50014"/>
    </source>
</evidence>
<organism evidence="11 12">
    <name type="scientific">Smittium megazygosporum</name>
    <dbReference type="NCBI Taxonomy" id="133381"/>
    <lineage>
        <taxon>Eukaryota</taxon>
        <taxon>Fungi</taxon>
        <taxon>Fungi incertae sedis</taxon>
        <taxon>Zoopagomycota</taxon>
        <taxon>Kickxellomycotina</taxon>
        <taxon>Harpellomycetes</taxon>
        <taxon>Harpellales</taxon>
        <taxon>Legeriomycetaceae</taxon>
        <taxon>Smittium</taxon>
    </lineage>
</organism>
<keyword evidence="12" id="KW-1185">Reference proteome</keyword>
<evidence type="ECO:0000256" key="7">
    <source>
        <dbReference type="ARBA" id="ARBA00023242"/>
    </source>
</evidence>
<feature type="domain" description="Bromo" evidence="10">
    <location>
        <begin position="1717"/>
        <end position="1789"/>
    </location>
</feature>
<feature type="region of interest" description="Disordered" evidence="9">
    <location>
        <begin position="1194"/>
        <end position="1231"/>
    </location>
</feature>
<dbReference type="GO" id="GO:0006367">
    <property type="term" value="P:transcription initiation at RNA polymerase II promoter"/>
    <property type="evidence" value="ECO:0007669"/>
    <property type="project" value="TreeGrafter"/>
</dbReference>
<dbReference type="STRING" id="133381.A0A2T9ZJA5"/>
<sequence>MQALYSVKHQTVTLEVDFNKKIVNGITEILIQPKSDKINFIYLNCENPPTLNGSKCKFTKTNLPLPDGNPSRLSSKYDLVKTTGLEIEIPSSVLFETTNHGSALPDSTISKHSSFRVLSLKIWFQVSNLNSGLVYINNQNSINNTPIIYSETDIRPGSPRKWLPTVDQISERMTWDLRYIVPKSLPSNHSDTKTSFETVVVSSGELVGQAPHPTDPTKKIFNYLLTIATPACALAFVIGGFDFSLRLSDPSALPNSFDLSVPIPENKAPKDKDAVVSEKNSDSNENPSDTEVSDSEKQNDESKALSTYKSLKARKDALENIGGVFVFGFNEFNQELFETCSFVCDALAFHSTHAGSYPFTMYKIVFFDGLGTSFISGASITLASIDLLYPKEAIEPVYLARKSLSLAIAQQWFGVYILFDKWSDQWLIIGLASFASSMYLKKNLGTNEYLFCLKKDLKRLCFADVNQKPVSYIDQPCILDPAELEFMQLKSPIILYMLDQRMMKRGSSLGLMRVIPRLLVLALGNEIGASNSNSLSTSFFLKLCKKVSGIDLKDFADQWIFGTGCPIFKFSYAFNRKKLVVELNMIQESSNTFATAPYSKKQIFTGQMTARVREADGTPYEHVLDINSAQQKFEVQFNTKYKRIRRSTKRFHLRQMAAAAEEMSANAELLGSNPNSVLGISTHNNPGGQNNPSGANPNDEDDYLNNDLYSNIALFGAENEEDKRNWRVVEWGENDEESLASSTFEWIRIDSDMEWACIIYFEQPDYMWAAQLQKDRDVVAQMEAVEALESLPSSAASTTLMRTIMDSRVFYRFATDELDSIGLYHLVKIYKNRFCMLPQDMSKYSSPFGDDEDIDIPRIPKRNNFSNFSEYFTLKAIISSLSNITASDGTIPVSVKNILYNCLKYNDNGENLVITNAVSRSLYYSRLSKNEEPIKQSSKDCSESLHEINRMRRLDALIPSYKNIITVSSINAFHQISLVSKYPGLVDPMQILSYTLPKNYTLVRISAIRLLASYFGVKNPQSISYLFSIASFDSNLEVSLDSSYTLLLLYSFLIINYEHELNSKSGTIHFDSDRIKFGKGNRKDYETELENIQFLDHSEKQFPARNLITGYENFLTDTVLNSSNQLLLEESLANISLEISHKQNLNKLLDILFTKPKIIEEKSLLSAFSVLPGGFPGTKKLKIRIVSNSDKRKSLLKDQLPSHRKTGSISDRNIKDRDTYSQRSTDRFSESIPLSKQLAAIEGRRVSSNLGTQPFPSRPSTVSIPNIKLVIKNPSSANVASMNDDSASKGFGGYSLQKSSIKKKSRTRHRRNSSDVKLASLLELGSIVGGEDSSNINSANKSYGNYISSNDISDEDNGYANVPLSTILSNRPKILKIKLTSTKYGIGADNDIDKKPFSHLSTSQNLETMSTKPTNDLEIKKMKRILKRVSGHRSAGPFLRPVDPILDGCPLYFEIIKNPMDISTIQAKVESGKYPSMAEFETDFRLILSNCFEFNPVGTLVHDLGLDLEKFFNKVLKETEKSKKPVVKIQNPISTNPTNGLSSSLVLDKHKELLDLNPVSLALNNSRDSSNQLAVVIDNSKNNSILDSEFYPEQVSDDSAYPKIKRIKLYSSKYEISTKPRINNESEEELDLLSLGSVNTPKEPVKKLSLKFKNPLLSLNSSSKPKPKSKSKSISIIKIPNTIKNDTLENQVASSENNIHASNPESKLLMRILRKLQTHPSSIEFLYPVDPIKQSVPHYFDIIKKPMDLSTIESKLTSGKYLTKEMFFDDVNLIVKNCFLFNPEGSFVYEQAKSLFSFFQSLWKKEVESKSSLYLSKEQSGYNSPNPKNQVDPTPISTLSNSSKLGFKSISMKKNINSGSSIGLLDTNNDKSISRITESKQDLRSPAIFKQDVTSVQEFGENSPRRNSENKTSKPQIMDIELDDYLVKKCKGILSKLTRKQFASPFLTPVDPIALGIPTYFDIIKHPMDFLTIKTNLSNRNYSHVSDFLSDIQLIFDNCFLFNPPDSWVYDWGKKLHATFVELVRNEGWEGIM</sequence>